<gene>
    <name evidence="6" type="ORF">LTR82_001633</name>
    <name evidence="7" type="ORF">LTR91_004815</name>
</gene>
<organism evidence="6 8">
    <name type="scientific">Friedmanniomyces endolithicus</name>
    <dbReference type="NCBI Taxonomy" id="329885"/>
    <lineage>
        <taxon>Eukaryota</taxon>
        <taxon>Fungi</taxon>
        <taxon>Dikarya</taxon>
        <taxon>Ascomycota</taxon>
        <taxon>Pezizomycotina</taxon>
        <taxon>Dothideomycetes</taxon>
        <taxon>Dothideomycetidae</taxon>
        <taxon>Mycosphaerellales</taxon>
        <taxon>Teratosphaeriaceae</taxon>
        <taxon>Friedmanniomyces</taxon>
    </lineage>
</organism>
<reference evidence="6" key="1">
    <citation type="submission" date="2021-12" db="EMBL/GenBank/DDBJ databases">
        <title>Black yeast isolated from Biological Soil Crust.</title>
        <authorList>
            <person name="Kurbessoian T."/>
        </authorList>
    </citation>
    <scope>NUCLEOTIDE SEQUENCE</scope>
    <source>
        <strain evidence="6">CCFEE 5208</strain>
    </source>
</reference>
<evidence type="ECO:0000256" key="4">
    <source>
        <dbReference type="ARBA" id="ARBA00023136"/>
    </source>
</evidence>
<dbReference type="InterPro" id="IPR051617">
    <property type="entry name" value="UNC-93-like_regulator"/>
</dbReference>
<dbReference type="EMBL" id="JASUXU010000003">
    <property type="protein sequence ID" value="KAK0326873.1"/>
    <property type="molecule type" value="Genomic_DNA"/>
</dbReference>
<feature type="transmembrane region" description="Helical" evidence="5">
    <location>
        <begin position="455"/>
        <end position="473"/>
    </location>
</feature>
<evidence type="ECO:0000256" key="1">
    <source>
        <dbReference type="ARBA" id="ARBA00004141"/>
    </source>
</evidence>
<dbReference type="PANTHER" id="PTHR23294:SF59">
    <property type="entry name" value="UNC93-LIKE PROTEIN C922.05C"/>
    <property type="match status" value="1"/>
</dbReference>
<dbReference type="Pfam" id="PF05978">
    <property type="entry name" value="UNC-93"/>
    <property type="match status" value="1"/>
</dbReference>
<proteinExistence type="predicted"/>
<feature type="transmembrane region" description="Helical" evidence="5">
    <location>
        <begin position="387"/>
        <end position="412"/>
    </location>
</feature>
<feature type="transmembrane region" description="Helical" evidence="5">
    <location>
        <begin position="344"/>
        <end position="367"/>
    </location>
</feature>
<feature type="transmembrane region" description="Helical" evidence="5">
    <location>
        <begin position="26"/>
        <end position="46"/>
    </location>
</feature>
<feature type="transmembrane region" description="Helical" evidence="5">
    <location>
        <begin position="424"/>
        <end position="443"/>
    </location>
</feature>
<dbReference type="SUPFAM" id="SSF103473">
    <property type="entry name" value="MFS general substrate transporter"/>
    <property type="match status" value="1"/>
</dbReference>
<comment type="caution">
    <text evidence="6">The sequence shown here is derived from an EMBL/GenBank/DDBJ whole genome shotgun (WGS) entry which is preliminary data.</text>
</comment>
<feature type="transmembrane region" description="Helical" evidence="5">
    <location>
        <begin position="192"/>
        <end position="211"/>
    </location>
</feature>
<feature type="transmembrane region" description="Helical" evidence="5">
    <location>
        <begin position="152"/>
        <end position="180"/>
    </location>
</feature>
<dbReference type="Proteomes" id="UP001175353">
    <property type="component" value="Unassembled WGS sequence"/>
</dbReference>
<feature type="transmembrane region" description="Helical" evidence="5">
    <location>
        <begin position="316"/>
        <end position="332"/>
    </location>
</feature>
<evidence type="ECO:0000313" key="8">
    <source>
        <dbReference type="Proteomes" id="UP001168146"/>
    </source>
</evidence>
<feature type="transmembrane region" description="Helical" evidence="5">
    <location>
        <begin position="278"/>
        <end position="296"/>
    </location>
</feature>
<evidence type="ECO:0000256" key="3">
    <source>
        <dbReference type="ARBA" id="ARBA00022989"/>
    </source>
</evidence>
<dbReference type="PANTHER" id="PTHR23294">
    <property type="entry name" value="ET TRANSLATION PRODUCT-RELATED"/>
    <property type="match status" value="1"/>
</dbReference>
<dbReference type="Proteomes" id="UP001168146">
    <property type="component" value="Unassembled WGS sequence"/>
</dbReference>
<evidence type="ECO:0000256" key="5">
    <source>
        <dbReference type="SAM" id="Phobius"/>
    </source>
</evidence>
<keyword evidence="3 5" id="KW-1133">Transmembrane helix</keyword>
<protein>
    <submittedName>
        <fullName evidence="6">Uncharacterized protein</fullName>
    </submittedName>
</protein>
<evidence type="ECO:0000313" key="6">
    <source>
        <dbReference type="EMBL" id="KAK0326873.1"/>
    </source>
</evidence>
<dbReference type="AlphaFoldDB" id="A0AAN6FZJ7"/>
<reference evidence="7" key="2">
    <citation type="submission" date="2023-06" db="EMBL/GenBank/DDBJ databases">
        <title>Black Yeasts Isolated from many extreme environments.</title>
        <authorList>
            <person name="Coleine C."/>
            <person name="Stajich J.E."/>
            <person name="Selbmann L."/>
        </authorList>
    </citation>
    <scope>NUCLEOTIDE SEQUENCE</scope>
    <source>
        <strain evidence="7">CCFEE 5200</strain>
    </source>
</reference>
<evidence type="ECO:0000313" key="7">
    <source>
        <dbReference type="EMBL" id="KAK1003024.1"/>
    </source>
</evidence>
<dbReference type="InterPro" id="IPR010291">
    <property type="entry name" value="Ion_channel_UNC-93"/>
</dbReference>
<keyword evidence="4 5" id="KW-0472">Membrane</keyword>
<evidence type="ECO:0000256" key="2">
    <source>
        <dbReference type="ARBA" id="ARBA00022692"/>
    </source>
</evidence>
<evidence type="ECO:0000313" key="9">
    <source>
        <dbReference type="Proteomes" id="UP001175353"/>
    </source>
</evidence>
<name>A0AAN6FZJ7_9PEZI</name>
<dbReference type="EMBL" id="JAUJLE010000029">
    <property type="protein sequence ID" value="KAK1003024.1"/>
    <property type="molecule type" value="Genomic_DNA"/>
</dbReference>
<dbReference type="GO" id="GO:0016020">
    <property type="term" value="C:membrane"/>
    <property type="evidence" value="ECO:0007669"/>
    <property type="project" value="UniProtKB-SubCell"/>
</dbReference>
<keyword evidence="2 5" id="KW-0812">Transmembrane</keyword>
<keyword evidence="9" id="KW-1185">Reference proteome</keyword>
<accession>A0AAN6FZJ7</accession>
<feature type="transmembrane region" description="Helical" evidence="5">
    <location>
        <begin position="127"/>
        <end position="146"/>
    </location>
</feature>
<dbReference type="InterPro" id="IPR036259">
    <property type="entry name" value="MFS_trans_sf"/>
</dbReference>
<comment type="subcellular location">
    <subcellularLocation>
        <location evidence="1">Membrane</location>
        <topology evidence="1">Multi-pass membrane protein</topology>
    </subcellularLocation>
</comment>
<feature type="transmembrane region" description="Helical" evidence="5">
    <location>
        <begin position="223"/>
        <end position="242"/>
    </location>
</feature>
<sequence length="529" mass="58154">MGAAMLDNESNEEVGKLPWFRLANPSVQICLISATLFFNPGLYLAVTVGDFQMKTLTSALLIDHSCWALVADALPPPLWATSRTVSFTGESDSALFTYTLIPKVQNSVFAFSAVAAGPLLNKIGPRWTLMFGITGYPIYQGAMWYFDESGLLWYPILAGAYLGLSAGCLWTTSVFVATAYPEERDKGRWRSIQWSANVSGSAIGAAVALGISWNSQLEGVPHSVYIVFIILQCLSTGFALLVRHPETLRRCDGTALATFDPMSLPDVLKITGGLLVDWRILMLVPCMFAPEMFFPFQASMNAYAFNLRTRVLNSMLNNLIQIPAALFLGWILDNERLGSRKRRAFIGITFDACWIISTYIAQTVWLASWRFDRSVPGPMIDCTDPAYAGAIVIYMLYAAQYGIFQNMVIYVLGTLTNEPRKTAAIGGLFVGILSAGTAVSFGVDATAQPYENENAAYFALSTICWPILYYVVWECTTDTNYLTEKGVIAPVHVRKELALEGIAEVSEANDTGTIRREKEDTINEGVVGV</sequence>
<dbReference type="Gene3D" id="1.20.1250.20">
    <property type="entry name" value="MFS general substrate transporter like domains"/>
    <property type="match status" value="1"/>
</dbReference>